<comment type="caution">
    <text evidence="10">The sequence shown here is derived from an EMBL/GenBank/DDBJ whole genome shotgun (WGS) entry which is preliminary data.</text>
</comment>
<dbReference type="PRINTS" id="PR00081">
    <property type="entry name" value="GDHRDH"/>
</dbReference>
<dbReference type="SUPFAM" id="SSF55718">
    <property type="entry name" value="SCP-like"/>
    <property type="match status" value="1"/>
</dbReference>
<dbReference type="GO" id="GO:0005777">
    <property type="term" value="C:peroxisome"/>
    <property type="evidence" value="ECO:0007669"/>
    <property type="project" value="UniProtKB-SubCell"/>
</dbReference>
<keyword evidence="6" id="KW-0496">Mitochondrion</keyword>
<evidence type="ECO:0000313" key="10">
    <source>
        <dbReference type="EMBL" id="GFO03104.1"/>
    </source>
</evidence>
<protein>
    <recommendedName>
        <fullName evidence="8">Hydroxysteroid dehydrogenase-like protein 2</fullName>
    </recommendedName>
</protein>
<evidence type="ECO:0000256" key="5">
    <source>
        <dbReference type="ARBA" id="ARBA00023002"/>
    </source>
</evidence>
<feature type="domain" description="SCP2" evidence="9">
    <location>
        <begin position="318"/>
        <end position="407"/>
    </location>
</feature>
<dbReference type="InterPro" id="IPR036527">
    <property type="entry name" value="SCP2_sterol-bd_dom_sf"/>
</dbReference>
<evidence type="ECO:0000256" key="1">
    <source>
        <dbReference type="ARBA" id="ARBA00004173"/>
    </source>
</evidence>
<organism evidence="10 11">
    <name type="scientific">Plakobranchus ocellatus</name>
    <dbReference type="NCBI Taxonomy" id="259542"/>
    <lineage>
        <taxon>Eukaryota</taxon>
        <taxon>Metazoa</taxon>
        <taxon>Spiralia</taxon>
        <taxon>Lophotrochozoa</taxon>
        <taxon>Mollusca</taxon>
        <taxon>Gastropoda</taxon>
        <taxon>Heterobranchia</taxon>
        <taxon>Euthyneura</taxon>
        <taxon>Panpulmonata</taxon>
        <taxon>Sacoglossa</taxon>
        <taxon>Placobranchoidea</taxon>
        <taxon>Plakobranchidae</taxon>
        <taxon>Plakobranchus</taxon>
    </lineage>
</organism>
<evidence type="ECO:0000259" key="9">
    <source>
        <dbReference type="Pfam" id="PF02036"/>
    </source>
</evidence>
<sequence>MAANTGVLAGKTVFISGASRGIGKAIALKVAKDGANVVIAAKTATAHPKLPGTIYTAAEEIKQAGGQALPCVVDIRNEEQVLSTVKEAVSKFGGIDILVNNASAISLTPTLKTPMKTYDLMNGINARGTYLCSQACLPHLLKSENPHILNISPPLNLNPKWFKGHVAYTMAKYGMSFCVLGMSEEFREEGVAVNALWPRTAIWTAAMEMLGGGGEVKENCRSVDIMSDAAYVMLTRNSREFTGNFSIDDEVLQSAGVSDLEQYSCVPGGTLLPDFFLDVGPDDPKLKGSINVSSGSKSKEQGGNRIPEAFTAMESLLTEQLVNEIKASYQFNLSGDEEGQWFIDLKSGAGSVGQGMLESPDCTMTLDSGLFLDMFAGKANSTTAFMMGKLKIKGDMMSAMKLEKLMKKMQKKA</sequence>
<dbReference type="PANTHER" id="PTHR42808">
    <property type="entry name" value="HYDROXYSTEROID DEHYDROGENASE-LIKE PROTEIN 2"/>
    <property type="match status" value="1"/>
</dbReference>
<dbReference type="AlphaFoldDB" id="A0AAV4AA50"/>
<keyword evidence="4" id="KW-0521">NADP</keyword>
<reference evidence="10 11" key="1">
    <citation type="journal article" date="2021" name="Elife">
        <title>Chloroplast acquisition without the gene transfer in kleptoplastic sea slugs, Plakobranchus ocellatus.</title>
        <authorList>
            <person name="Maeda T."/>
            <person name="Takahashi S."/>
            <person name="Yoshida T."/>
            <person name="Shimamura S."/>
            <person name="Takaki Y."/>
            <person name="Nagai Y."/>
            <person name="Toyoda A."/>
            <person name="Suzuki Y."/>
            <person name="Arimoto A."/>
            <person name="Ishii H."/>
            <person name="Satoh N."/>
            <person name="Nishiyama T."/>
            <person name="Hasebe M."/>
            <person name="Maruyama T."/>
            <person name="Minagawa J."/>
            <person name="Obokata J."/>
            <person name="Shigenobu S."/>
        </authorList>
    </citation>
    <scope>NUCLEOTIDE SEQUENCE [LARGE SCALE GENOMIC DNA]</scope>
</reference>
<evidence type="ECO:0000256" key="3">
    <source>
        <dbReference type="ARBA" id="ARBA00006484"/>
    </source>
</evidence>
<dbReference type="Proteomes" id="UP000735302">
    <property type="component" value="Unassembled WGS sequence"/>
</dbReference>
<keyword evidence="11" id="KW-1185">Reference proteome</keyword>
<dbReference type="FunFam" id="3.40.50.720:FF:000301">
    <property type="entry name" value="Hydroxysteroid dehydrogenase like 2"/>
    <property type="match status" value="1"/>
</dbReference>
<name>A0AAV4AA50_9GAST</name>
<dbReference type="CDD" id="cd09762">
    <property type="entry name" value="HSDL2_SDR_c"/>
    <property type="match status" value="1"/>
</dbReference>
<keyword evidence="5" id="KW-0560">Oxidoreductase</keyword>
<accession>A0AAV4AA50</accession>
<dbReference type="GO" id="GO:0005739">
    <property type="term" value="C:mitochondrion"/>
    <property type="evidence" value="ECO:0007669"/>
    <property type="project" value="UniProtKB-SubCell"/>
</dbReference>
<evidence type="ECO:0000256" key="6">
    <source>
        <dbReference type="ARBA" id="ARBA00023128"/>
    </source>
</evidence>
<comment type="subcellular location">
    <subcellularLocation>
        <location evidence="1">Mitochondrion</location>
    </subcellularLocation>
    <subcellularLocation>
        <location evidence="2">Peroxisome</location>
    </subcellularLocation>
</comment>
<dbReference type="InterPro" id="IPR002347">
    <property type="entry name" value="SDR_fam"/>
</dbReference>
<evidence type="ECO:0000256" key="7">
    <source>
        <dbReference type="ARBA" id="ARBA00023140"/>
    </source>
</evidence>
<dbReference type="Gene3D" id="3.30.1050.10">
    <property type="entry name" value="SCP2 sterol-binding domain"/>
    <property type="match status" value="1"/>
</dbReference>
<evidence type="ECO:0000256" key="4">
    <source>
        <dbReference type="ARBA" id="ARBA00022857"/>
    </source>
</evidence>
<dbReference type="Pfam" id="PF02036">
    <property type="entry name" value="SCP2"/>
    <property type="match status" value="1"/>
</dbReference>
<dbReference type="InterPro" id="IPR003033">
    <property type="entry name" value="SCP2_sterol-bd_dom"/>
</dbReference>
<gene>
    <name evidence="10" type="ORF">PoB_002960900</name>
</gene>
<evidence type="ECO:0000313" key="11">
    <source>
        <dbReference type="Proteomes" id="UP000735302"/>
    </source>
</evidence>
<comment type="similarity">
    <text evidence="3">Belongs to the short-chain dehydrogenases/reductases (SDR) family.</text>
</comment>
<evidence type="ECO:0000256" key="2">
    <source>
        <dbReference type="ARBA" id="ARBA00004275"/>
    </source>
</evidence>
<dbReference type="Gene3D" id="3.40.50.720">
    <property type="entry name" value="NAD(P)-binding Rossmann-like Domain"/>
    <property type="match status" value="1"/>
</dbReference>
<proteinExistence type="inferred from homology"/>
<dbReference type="Pfam" id="PF00106">
    <property type="entry name" value="adh_short"/>
    <property type="match status" value="1"/>
</dbReference>
<dbReference type="SUPFAM" id="SSF51735">
    <property type="entry name" value="NAD(P)-binding Rossmann-fold domains"/>
    <property type="match status" value="1"/>
</dbReference>
<evidence type="ECO:0000256" key="8">
    <source>
        <dbReference type="ARBA" id="ARBA00040243"/>
    </source>
</evidence>
<dbReference type="GO" id="GO:0016491">
    <property type="term" value="F:oxidoreductase activity"/>
    <property type="evidence" value="ECO:0007669"/>
    <property type="project" value="UniProtKB-KW"/>
</dbReference>
<dbReference type="EMBL" id="BLXT01003724">
    <property type="protein sequence ID" value="GFO03104.1"/>
    <property type="molecule type" value="Genomic_DNA"/>
</dbReference>
<keyword evidence="7" id="KW-0576">Peroxisome</keyword>
<dbReference type="NCBIfam" id="NF006133">
    <property type="entry name" value="PRK08278.1"/>
    <property type="match status" value="1"/>
</dbReference>
<dbReference type="InterPro" id="IPR051935">
    <property type="entry name" value="HSDL2"/>
</dbReference>
<dbReference type="InterPro" id="IPR036291">
    <property type="entry name" value="NAD(P)-bd_dom_sf"/>
</dbReference>
<dbReference type="PANTHER" id="PTHR42808:SF3">
    <property type="entry name" value="HYDROXYSTEROID DEHYDROGENASE-LIKE PROTEIN 2"/>
    <property type="match status" value="1"/>
</dbReference>